<evidence type="ECO:0000313" key="1">
    <source>
        <dbReference type="EMBL" id="KAI5665781.1"/>
    </source>
</evidence>
<organism evidence="1 2">
    <name type="scientific">Catharanthus roseus</name>
    <name type="common">Madagascar periwinkle</name>
    <name type="synonym">Vinca rosea</name>
    <dbReference type="NCBI Taxonomy" id="4058"/>
    <lineage>
        <taxon>Eukaryota</taxon>
        <taxon>Viridiplantae</taxon>
        <taxon>Streptophyta</taxon>
        <taxon>Embryophyta</taxon>
        <taxon>Tracheophyta</taxon>
        <taxon>Spermatophyta</taxon>
        <taxon>Magnoliopsida</taxon>
        <taxon>eudicotyledons</taxon>
        <taxon>Gunneridae</taxon>
        <taxon>Pentapetalae</taxon>
        <taxon>asterids</taxon>
        <taxon>lamiids</taxon>
        <taxon>Gentianales</taxon>
        <taxon>Apocynaceae</taxon>
        <taxon>Rauvolfioideae</taxon>
        <taxon>Vinceae</taxon>
        <taxon>Catharanthinae</taxon>
        <taxon>Catharanthus</taxon>
    </lineage>
</organism>
<accession>A0ACC0AYU4</accession>
<comment type="caution">
    <text evidence="1">The sequence shown here is derived from an EMBL/GenBank/DDBJ whole genome shotgun (WGS) entry which is preliminary data.</text>
</comment>
<name>A0ACC0AYU4_CATRO</name>
<sequence length="740" mass="84051">MYSSAVAPRVHKNSSHAIITCLFVRSEARSNTCNFNFFSFRFEKEEFPVKHLGPVNSSMDTDTVDDVPVPNDDVRASELEVESNMVDSVEVEVMSSGDTMQELENAWEVLTRVELDLACHSEKLLNLEILVMHVGARESDFEAFVSEKEATFGDSAKKALEFDLLCGILESQLNEEEKILVAIHIEIDNTFGNISSCQHAEGIFKEMQEKLLDCGESLKQSLDQVSEMRSQSDNFKRILSSFSGGKNDKDIENLENGYFSDVSSKIRMQTAEQRRHVLRMLEKSLARELDLEKKLTELAQSEELLKLSLQQELFCIQEEVEITWERLLEAENAAEVFLGKSKELMSRLQMAQFNLNGAIQREGELKSRCEELNEQLNVKDERLQNSETVNAELQGKVNSLEKQLEESNLQVCNLKASEEKKQDSDSKIYEMENIICSLRDKVSEAEHRAESAEAECKLLRDSNMELNNDLNLMKTSNSSISVKANLLEKQLRESDIQLQHAVASAEASVEKQTMLYSTIKDMENLIDALKSKVAKAENQTEIAEEKCIILSEANSDLNEELNFVRSRMEYLEATLHQNEETKKATAKDIGIRTKLITDLIVQLALERERLHKQISLITKEKRVLLKRLQKTSEDHSVNTSGTKASNKDVTSAAEKNGETTELSATNQEPEKSKDVPTSKAEMEQSDFTTEYDMKTIRNIDARQFNFKYILGAIFVLAIAVLLASLLSQYRMKVHEDWICH</sequence>
<proteinExistence type="predicted"/>
<dbReference type="Proteomes" id="UP001060085">
    <property type="component" value="Linkage Group LG04"/>
</dbReference>
<gene>
    <name evidence="1" type="ORF">M9H77_15634</name>
</gene>
<keyword evidence="2" id="KW-1185">Reference proteome</keyword>
<reference evidence="2" key="1">
    <citation type="journal article" date="2023" name="Nat. Plants">
        <title>Single-cell RNA sequencing provides a high-resolution roadmap for understanding the multicellular compartmentation of specialized metabolism.</title>
        <authorList>
            <person name="Sun S."/>
            <person name="Shen X."/>
            <person name="Li Y."/>
            <person name="Li Y."/>
            <person name="Wang S."/>
            <person name="Li R."/>
            <person name="Zhang H."/>
            <person name="Shen G."/>
            <person name="Guo B."/>
            <person name="Wei J."/>
            <person name="Xu J."/>
            <person name="St-Pierre B."/>
            <person name="Chen S."/>
            <person name="Sun C."/>
        </authorList>
    </citation>
    <scope>NUCLEOTIDE SEQUENCE [LARGE SCALE GENOMIC DNA]</scope>
</reference>
<evidence type="ECO:0000313" key="2">
    <source>
        <dbReference type="Proteomes" id="UP001060085"/>
    </source>
</evidence>
<protein>
    <submittedName>
        <fullName evidence="1">Uncharacterized protein</fullName>
    </submittedName>
</protein>
<dbReference type="EMBL" id="CM044704">
    <property type="protein sequence ID" value="KAI5665781.1"/>
    <property type="molecule type" value="Genomic_DNA"/>
</dbReference>